<dbReference type="Pfam" id="PF01022">
    <property type="entry name" value="HTH_5"/>
    <property type="match status" value="1"/>
</dbReference>
<dbReference type="GO" id="GO:0003700">
    <property type="term" value="F:DNA-binding transcription factor activity"/>
    <property type="evidence" value="ECO:0007669"/>
    <property type="project" value="InterPro"/>
</dbReference>
<name>A0A0S1XB67_THEBA</name>
<sequence>MKIRDLIEKLNEKQKRTVKRCLQSCEIIDLDEEVGIETNEELLRFLKLISNPIRYKILKMVKNRWMCVCLISQALEEDQTLISHHLRSLKDMNLVYERREGKLKFYRTNLEEVRKYIKLLEAEFS</sequence>
<dbReference type="PROSITE" id="PS50987">
    <property type="entry name" value="HTH_ARSR_2"/>
    <property type="match status" value="1"/>
</dbReference>
<evidence type="ECO:0000256" key="1">
    <source>
        <dbReference type="ARBA" id="ARBA00023015"/>
    </source>
</evidence>
<evidence type="ECO:0000313" key="6">
    <source>
        <dbReference type="Proteomes" id="UP000066042"/>
    </source>
</evidence>
<dbReference type="EMBL" id="CP013050">
    <property type="protein sequence ID" value="ALM75025.1"/>
    <property type="molecule type" value="Genomic_DNA"/>
</dbReference>
<dbReference type="InterPro" id="IPR001845">
    <property type="entry name" value="HTH_ArsR_DNA-bd_dom"/>
</dbReference>
<feature type="domain" description="HTH arsR-type" evidence="4">
    <location>
        <begin position="34"/>
        <end position="125"/>
    </location>
</feature>
<keyword evidence="1" id="KW-0805">Transcription regulation</keyword>
<dbReference type="AlphaFoldDB" id="A0A0S1XB67"/>
<evidence type="ECO:0000313" key="5">
    <source>
        <dbReference type="EMBL" id="ALM75025.1"/>
    </source>
</evidence>
<reference evidence="5 6" key="1">
    <citation type="journal article" date="2016" name="Genome Announc.">
        <title>Complete genome sequence of the hyperthermophilic and piezophilic archaeon Thermococcus barophilus Ch5, capable of growth at the expense of hydrogenogenesis from carbon monoxide and formate.</title>
        <authorList>
            <person name="Oger P."/>
            <person name="Sokolova T.G."/>
            <person name="Kozhevnikova D.A."/>
            <person name="Taranov E.A."/>
            <person name="Vannier P."/>
            <person name="Lee H.S."/>
            <person name="Kwon K.K."/>
            <person name="Kang S.G."/>
            <person name="Lee J.H."/>
            <person name="Bonch-Osmolovskaya E.A."/>
            <person name="Lebedinsky A.V."/>
        </authorList>
    </citation>
    <scope>NUCLEOTIDE SEQUENCE [LARGE SCALE GENOMIC DNA]</scope>
    <source>
        <strain evidence="6">Ch5</strain>
    </source>
</reference>
<dbReference type="Proteomes" id="UP000066042">
    <property type="component" value="Chromosome"/>
</dbReference>
<organism evidence="5 6">
    <name type="scientific">Thermococcus barophilus</name>
    <dbReference type="NCBI Taxonomy" id="55802"/>
    <lineage>
        <taxon>Archaea</taxon>
        <taxon>Methanobacteriati</taxon>
        <taxon>Methanobacteriota</taxon>
        <taxon>Thermococci</taxon>
        <taxon>Thermococcales</taxon>
        <taxon>Thermococcaceae</taxon>
        <taxon>Thermococcus</taxon>
    </lineage>
</organism>
<accession>A0A0S1XB67</accession>
<dbReference type="STRING" id="55802.TBCH5v1_1083"/>
<dbReference type="SMART" id="SM00418">
    <property type="entry name" value="HTH_ARSR"/>
    <property type="match status" value="1"/>
</dbReference>
<dbReference type="PATRIC" id="fig|55802.8.peg.1074"/>
<dbReference type="PANTHER" id="PTHR33154">
    <property type="entry name" value="TRANSCRIPTIONAL REGULATOR, ARSR FAMILY"/>
    <property type="match status" value="1"/>
</dbReference>
<dbReference type="Gene3D" id="1.10.10.10">
    <property type="entry name" value="Winged helix-like DNA-binding domain superfamily/Winged helix DNA-binding domain"/>
    <property type="match status" value="1"/>
</dbReference>
<dbReference type="InterPro" id="IPR011991">
    <property type="entry name" value="ArsR-like_HTH"/>
</dbReference>
<dbReference type="GeneID" id="26136349"/>
<evidence type="ECO:0000256" key="3">
    <source>
        <dbReference type="ARBA" id="ARBA00023163"/>
    </source>
</evidence>
<evidence type="ECO:0000259" key="4">
    <source>
        <dbReference type="PROSITE" id="PS50987"/>
    </source>
</evidence>
<gene>
    <name evidence="5" type="ORF">TBCH5v1_1083</name>
</gene>
<dbReference type="GO" id="GO:0003677">
    <property type="term" value="F:DNA binding"/>
    <property type="evidence" value="ECO:0007669"/>
    <property type="project" value="UniProtKB-KW"/>
</dbReference>
<dbReference type="InterPro" id="IPR036388">
    <property type="entry name" value="WH-like_DNA-bd_sf"/>
</dbReference>
<keyword evidence="2" id="KW-0238">DNA-binding</keyword>
<protein>
    <submittedName>
        <fullName evidence="5">Transcription regulator</fullName>
    </submittedName>
</protein>
<dbReference type="SUPFAM" id="SSF46785">
    <property type="entry name" value="Winged helix' DNA-binding domain"/>
    <property type="match status" value="1"/>
</dbReference>
<proteinExistence type="predicted"/>
<dbReference type="InterPro" id="IPR036390">
    <property type="entry name" value="WH_DNA-bd_sf"/>
</dbReference>
<dbReference type="PRINTS" id="PR00778">
    <property type="entry name" value="HTHARSR"/>
</dbReference>
<dbReference type="PANTHER" id="PTHR33154:SF33">
    <property type="entry name" value="TRANSCRIPTIONAL REPRESSOR SDPR"/>
    <property type="match status" value="1"/>
</dbReference>
<dbReference type="RefSeq" id="WP_056933773.1">
    <property type="nucleotide sequence ID" value="NZ_CP013050.1"/>
</dbReference>
<evidence type="ECO:0000256" key="2">
    <source>
        <dbReference type="ARBA" id="ARBA00023125"/>
    </source>
</evidence>
<dbReference type="CDD" id="cd00090">
    <property type="entry name" value="HTH_ARSR"/>
    <property type="match status" value="1"/>
</dbReference>
<dbReference type="NCBIfam" id="NF033788">
    <property type="entry name" value="HTH_metalloreg"/>
    <property type="match status" value="1"/>
</dbReference>
<dbReference type="InterPro" id="IPR051081">
    <property type="entry name" value="HTH_MetalResp_TranReg"/>
</dbReference>
<keyword evidence="3" id="KW-0804">Transcription</keyword>